<keyword evidence="2" id="KW-1185">Reference proteome</keyword>
<gene>
    <name evidence="1" type="ORF">V9T40_007595</name>
</gene>
<name>A0AAN9THX7_9HEMI</name>
<evidence type="ECO:0000313" key="2">
    <source>
        <dbReference type="Proteomes" id="UP001367676"/>
    </source>
</evidence>
<organism evidence="1 2">
    <name type="scientific">Parthenolecanium corni</name>
    <dbReference type="NCBI Taxonomy" id="536013"/>
    <lineage>
        <taxon>Eukaryota</taxon>
        <taxon>Metazoa</taxon>
        <taxon>Ecdysozoa</taxon>
        <taxon>Arthropoda</taxon>
        <taxon>Hexapoda</taxon>
        <taxon>Insecta</taxon>
        <taxon>Pterygota</taxon>
        <taxon>Neoptera</taxon>
        <taxon>Paraneoptera</taxon>
        <taxon>Hemiptera</taxon>
        <taxon>Sternorrhyncha</taxon>
        <taxon>Coccoidea</taxon>
        <taxon>Coccidae</taxon>
        <taxon>Parthenolecanium</taxon>
    </lineage>
</organism>
<dbReference type="EMBL" id="JBBCAQ010000020">
    <property type="protein sequence ID" value="KAK7592843.1"/>
    <property type="molecule type" value="Genomic_DNA"/>
</dbReference>
<sequence length="107" mass="11986">MTCQYKYFLLKLKRADTSFDLVGNFSEDFPIGKLFVCRGRFASNVGCLGVTCRMKKKSKSIDIGVLGCHYGVRGKFRQTPAVAGKIYIVNMVEFMASMEIEAILVVE</sequence>
<dbReference type="Proteomes" id="UP001367676">
    <property type="component" value="Unassembled WGS sequence"/>
</dbReference>
<evidence type="ECO:0000313" key="1">
    <source>
        <dbReference type="EMBL" id="KAK7592843.1"/>
    </source>
</evidence>
<accession>A0AAN9THX7</accession>
<comment type="caution">
    <text evidence="1">The sequence shown here is derived from an EMBL/GenBank/DDBJ whole genome shotgun (WGS) entry which is preliminary data.</text>
</comment>
<proteinExistence type="predicted"/>
<dbReference type="AlphaFoldDB" id="A0AAN9THX7"/>
<protein>
    <submittedName>
        <fullName evidence="1">Uncharacterized protein</fullName>
    </submittedName>
</protein>
<reference evidence="1 2" key="1">
    <citation type="submission" date="2024-03" db="EMBL/GenBank/DDBJ databases">
        <title>Adaptation during the transition from Ophiocordyceps entomopathogen to insect associate is accompanied by gene loss and intensified selection.</title>
        <authorList>
            <person name="Ward C.M."/>
            <person name="Onetto C.A."/>
            <person name="Borneman A.R."/>
        </authorList>
    </citation>
    <scope>NUCLEOTIDE SEQUENCE [LARGE SCALE GENOMIC DNA]</scope>
    <source>
        <strain evidence="1">AWRI1</strain>
        <tissue evidence="1">Single Adult Female</tissue>
    </source>
</reference>